<evidence type="ECO:0000313" key="2">
    <source>
        <dbReference type="EMBL" id="MBB5851101.1"/>
    </source>
</evidence>
<dbReference type="Proteomes" id="UP000580861">
    <property type="component" value="Unassembled WGS sequence"/>
</dbReference>
<sequence length="417" mass="45348">MITAEVLAGELNAGRATDLTLLLANNGDRVCTNIVFTLRLPPSFSAVRGSKELKVPSLAPGESRSAVVRVRPLRAGSWTAGASFSYRDFRGVACRVPDFTAPLLVAPAVEEIKVPPPRFEISLATPVLAHGEWDILRGSLTNIGTQPISWGELTLKGPFALDPNRPFVELGSVPPGAKEPFDCHVLAREAGREVPVHISARCTDKAGQRAEISRRFTVQVSHAEKAGPDQIRILYLSANPDSEQRLRLAREVRDIKETLRKGAHRDRFELDDHGALQPRDLTQALLDHKPRIVHFSGHGDEDGRFLAEDAGGGERPLPVAGVAALFAELNETVECVLVNACYSETMAKALSEHIDYVIGMRTWIGDQSAMDFSVGFYQALAAGLEIEPAYGIARASMMAGDVHGRGGEVPVLFRKER</sequence>
<feature type="domain" description="CHAT" evidence="1">
    <location>
        <begin position="221"/>
        <end position="401"/>
    </location>
</feature>
<accession>A0A841AWS8</accession>
<organism evidence="2 3">
    <name type="scientific">Amycolatopsis umgeniensis</name>
    <dbReference type="NCBI Taxonomy" id="336628"/>
    <lineage>
        <taxon>Bacteria</taxon>
        <taxon>Bacillati</taxon>
        <taxon>Actinomycetota</taxon>
        <taxon>Actinomycetes</taxon>
        <taxon>Pseudonocardiales</taxon>
        <taxon>Pseudonocardiaceae</taxon>
        <taxon>Amycolatopsis</taxon>
    </lineage>
</organism>
<name>A0A841AWS8_9PSEU</name>
<dbReference type="EMBL" id="JACHMX010000001">
    <property type="protein sequence ID" value="MBB5851101.1"/>
    <property type="molecule type" value="Genomic_DNA"/>
</dbReference>
<dbReference type="InterPro" id="IPR024983">
    <property type="entry name" value="CHAT_dom"/>
</dbReference>
<evidence type="ECO:0000313" key="3">
    <source>
        <dbReference type="Proteomes" id="UP000580861"/>
    </source>
</evidence>
<keyword evidence="3" id="KW-1185">Reference proteome</keyword>
<dbReference type="AlphaFoldDB" id="A0A841AWS8"/>
<evidence type="ECO:0000259" key="1">
    <source>
        <dbReference type="Pfam" id="PF12770"/>
    </source>
</evidence>
<dbReference type="Pfam" id="PF12770">
    <property type="entry name" value="CHAT"/>
    <property type="match status" value="1"/>
</dbReference>
<protein>
    <recommendedName>
        <fullName evidence="1">CHAT domain-containing protein</fullName>
    </recommendedName>
</protein>
<proteinExistence type="predicted"/>
<comment type="caution">
    <text evidence="2">The sequence shown here is derived from an EMBL/GenBank/DDBJ whole genome shotgun (WGS) entry which is preliminary data.</text>
</comment>
<dbReference type="RefSeq" id="WP_184892608.1">
    <property type="nucleotide sequence ID" value="NZ_JACHMX010000001.1"/>
</dbReference>
<reference evidence="2 3" key="1">
    <citation type="submission" date="2020-08" db="EMBL/GenBank/DDBJ databases">
        <title>Sequencing the genomes of 1000 actinobacteria strains.</title>
        <authorList>
            <person name="Klenk H.-P."/>
        </authorList>
    </citation>
    <scope>NUCLEOTIDE SEQUENCE [LARGE SCALE GENOMIC DNA]</scope>
    <source>
        <strain evidence="2 3">DSM 45272</strain>
    </source>
</reference>
<gene>
    <name evidence="2" type="ORF">HDA45_001188</name>
</gene>